<evidence type="ECO:0000256" key="6">
    <source>
        <dbReference type="ARBA" id="ARBA00023054"/>
    </source>
</evidence>
<dbReference type="InterPro" id="IPR011516">
    <property type="entry name" value="Shugoshin_N"/>
</dbReference>
<feature type="coiled-coil region" evidence="9">
    <location>
        <begin position="32"/>
        <end position="91"/>
    </location>
</feature>
<evidence type="ECO:0000256" key="1">
    <source>
        <dbReference type="ARBA" id="ARBA00004584"/>
    </source>
</evidence>
<dbReference type="AlphaFoldDB" id="A0A7H9B6W6"/>
<sequence length="638" mass="72013">MARASRRYAKTNGRRAKDAAENTTAERTTPQIQELQNIMDLERSKIEKMKSAYISQNCQLARANSSLMMKFSDLEARISDLVQENVALRSNKSKIELDYRKRLKNQLQVLEEGISHRFEEIFHMFERIREKEKLSQTSDSSHLTDSTSVLATQIAKRRSSTIGSRTSNHIHFAEVQNGGHFINTDNREYAGSDHDAEADDNPVSRLKRKRRKSSRRESIIIPTSFNFYDETGSDIENPNHKPLSANSMTEKSQIPAEEQIRPEENSLRSSDNGPQVLAQEETQNCDAMATFQTGTVERHVTDENGEKQDPMSAELHEDGSFNFTNSIIEYSIPEEVINSNANNEVDPPSSSKIEVFRDNEDIELLLDKKSLSCETPDKKNGNKVIPINNENSETNKVTFIPMSKQNKVKHSMRLPNSRSEKKIIDEGMPGTGSQGIDLRSRRTRGKAVNYALPSLRAKMRRPTEKLVDATTFTNIHDLQVSKRSKRSESDNDVVRSESVETYSEFLPKAPTNSPNLSNMRPEVPAESMKPGQDLGKENLTTVAYKKISNTALNPILRDITNQPNPKPLKTKKLYKNAIINDSLDKDEIAALEQSGDRTSKGAQSLEEGLSVFDLIGCNSFKAAHKTYRAKVKKTNIYK</sequence>
<name>A0A7H9B6W6_ZYGMR</name>
<dbReference type="GO" id="GO:0045132">
    <property type="term" value="P:meiotic chromosome segregation"/>
    <property type="evidence" value="ECO:0007669"/>
    <property type="project" value="InterPro"/>
</dbReference>
<keyword evidence="4" id="KW-0132">Cell division</keyword>
<protein>
    <recommendedName>
        <fullName evidence="15">Shugoshin C-terminal domain-containing protein</fullName>
    </recommendedName>
</protein>
<accession>A0A7H9B6W6</accession>
<evidence type="ECO:0000313" key="13">
    <source>
        <dbReference type="EMBL" id="QLG74064.1"/>
    </source>
</evidence>
<feature type="domain" description="Shugoshin N-terminal coiled-coil" evidence="12">
    <location>
        <begin position="49"/>
        <end position="92"/>
    </location>
</feature>
<evidence type="ECO:0000256" key="8">
    <source>
        <dbReference type="ARBA" id="ARBA00023328"/>
    </source>
</evidence>
<dbReference type="Pfam" id="PF07557">
    <property type="entry name" value="Shugoshin_C"/>
    <property type="match status" value="1"/>
</dbReference>
<comment type="similarity">
    <text evidence="2">Belongs to the shugoshin family.</text>
</comment>
<evidence type="ECO:0000259" key="11">
    <source>
        <dbReference type="Pfam" id="PF07557"/>
    </source>
</evidence>
<dbReference type="OrthoDB" id="5394106at2759"/>
<evidence type="ECO:0000256" key="9">
    <source>
        <dbReference type="SAM" id="Coils"/>
    </source>
</evidence>
<dbReference type="KEGG" id="zmk:HG535_0F05760"/>
<evidence type="ECO:0000256" key="2">
    <source>
        <dbReference type="ARBA" id="ARBA00010845"/>
    </source>
</evidence>
<dbReference type="GO" id="GO:0005634">
    <property type="term" value="C:nucleus"/>
    <property type="evidence" value="ECO:0007669"/>
    <property type="project" value="InterPro"/>
</dbReference>
<evidence type="ECO:0008006" key="15">
    <source>
        <dbReference type="Google" id="ProtNLM"/>
    </source>
</evidence>
<dbReference type="RefSeq" id="XP_037145789.1">
    <property type="nucleotide sequence ID" value="XM_037289894.1"/>
</dbReference>
<dbReference type="EMBL" id="CP058609">
    <property type="protein sequence ID" value="QLG74064.1"/>
    <property type="molecule type" value="Genomic_DNA"/>
</dbReference>
<evidence type="ECO:0000256" key="5">
    <source>
        <dbReference type="ARBA" id="ARBA00022829"/>
    </source>
</evidence>
<keyword evidence="8" id="KW-0137">Centromere</keyword>
<dbReference type="GeneID" id="59237822"/>
<feature type="compositionally biased region" description="Basic residues" evidence="10">
    <location>
        <begin position="205"/>
        <end position="214"/>
    </location>
</feature>
<dbReference type="InterPro" id="IPR011515">
    <property type="entry name" value="Shugoshin_C"/>
</dbReference>
<evidence type="ECO:0000256" key="4">
    <source>
        <dbReference type="ARBA" id="ARBA00022618"/>
    </source>
</evidence>
<evidence type="ECO:0000259" key="12">
    <source>
        <dbReference type="Pfam" id="PF07558"/>
    </source>
</evidence>
<reference evidence="13 14" key="1">
    <citation type="submission" date="2020-07" db="EMBL/GenBank/DDBJ databases">
        <title>The yeast mating-type switching endonuclease HO is a domesticated member of an unorthodox homing genetic element family.</title>
        <authorList>
            <person name="Coughlan A.Y."/>
            <person name="Lombardi L."/>
            <person name="Braun-Galleani S."/>
            <person name="Martos A.R."/>
            <person name="Galeote V."/>
            <person name="Bigey F."/>
            <person name="Dequin S."/>
            <person name="Byrne K.P."/>
            <person name="Wolfe K.H."/>
        </authorList>
    </citation>
    <scope>NUCLEOTIDE SEQUENCE [LARGE SCALE GENOMIC DNA]</scope>
    <source>
        <strain evidence="13 14">NRRL Y-6702</strain>
    </source>
</reference>
<feature type="compositionally biased region" description="Basic residues" evidence="10">
    <location>
        <begin position="1"/>
        <end position="14"/>
    </location>
</feature>
<dbReference type="Proteomes" id="UP000509704">
    <property type="component" value="Chromosome 6"/>
</dbReference>
<feature type="compositionally biased region" description="Basic and acidic residues" evidence="10">
    <location>
        <begin position="185"/>
        <end position="195"/>
    </location>
</feature>
<evidence type="ECO:0000256" key="7">
    <source>
        <dbReference type="ARBA" id="ARBA00023306"/>
    </source>
</evidence>
<feature type="region of interest" description="Disordered" evidence="10">
    <location>
        <begin position="183"/>
        <end position="215"/>
    </location>
</feature>
<evidence type="ECO:0000313" key="14">
    <source>
        <dbReference type="Proteomes" id="UP000509704"/>
    </source>
</evidence>
<keyword evidence="7" id="KW-0131">Cell cycle</keyword>
<comment type="subcellular location">
    <subcellularLocation>
        <location evidence="1">Chromosome</location>
        <location evidence="1">Centromere</location>
    </subcellularLocation>
</comment>
<dbReference type="GO" id="GO:0051301">
    <property type="term" value="P:cell division"/>
    <property type="evidence" value="ECO:0007669"/>
    <property type="project" value="UniProtKB-KW"/>
</dbReference>
<feature type="domain" description="Shugoshin C-terminal" evidence="11">
    <location>
        <begin position="439"/>
        <end position="461"/>
    </location>
</feature>
<gene>
    <name evidence="13" type="ORF">HG535_0F05760</name>
</gene>
<feature type="region of interest" description="Disordered" evidence="10">
    <location>
        <begin position="1"/>
        <end position="28"/>
    </location>
</feature>
<proteinExistence type="inferred from homology"/>
<keyword evidence="5" id="KW-0159">Chromosome partition</keyword>
<keyword evidence="6 9" id="KW-0175">Coiled coil</keyword>
<evidence type="ECO:0000256" key="10">
    <source>
        <dbReference type="SAM" id="MobiDB-lite"/>
    </source>
</evidence>
<organism evidence="13 14">
    <name type="scientific">Zygotorulaspora mrakii</name>
    <name type="common">Zygosaccharomyces mrakii</name>
    <dbReference type="NCBI Taxonomy" id="42260"/>
    <lineage>
        <taxon>Eukaryota</taxon>
        <taxon>Fungi</taxon>
        <taxon>Dikarya</taxon>
        <taxon>Ascomycota</taxon>
        <taxon>Saccharomycotina</taxon>
        <taxon>Saccharomycetes</taxon>
        <taxon>Saccharomycetales</taxon>
        <taxon>Saccharomycetaceae</taxon>
        <taxon>Zygotorulaspora</taxon>
    </lineage>
</organism>
<dbReference type="GO" id="GO:0000779">
    <property type="term" value="C:condensed chromosome, centromeric region"/>
    <property type="evidence" value="ECO:0007669"/>
    <property type="project" value="UniProtKB-ARBA"/>
</dbReference>
<keyword evidence="14" id="KW-1185">Reference proteome</keyword>
<keyword evidence="3" id="KW-0158">Chromosome</keyword>
<feature type="region of interest" description="Disordered" evidence="10">
    <location>
        <begin position="228"/>
        <end position="273"/>
    </location>
</feature>
<evidence type="ECO:0000256" key="3">
    <source>
        <dbReference type="ARBA" id="ARBA00022454"/>
    </source>
</evidence>
<dbReference type="Pfam" id="PF07558">
    <property type="entry name" value="Shugoshin_N"/>
    <property type="match status" value="1"/>
</dbReference>